<proteinExistence type="predicted"/>
<comment type="caution">
    <text evidence="1">The sequence shown here is derived from an EMBL/GenBank/DDBJ whole genome shotgun (WGS) entry which is preliminary data.</text>
</comment>
<organism evidence="1 2">
    <name type="scientific">Aspergillus cavernicola</name>
    <dbReference type="NCBI Taxonomy" id="176166"/>
    <lineage>
        <taxon>Eukaryota</taxon>
        <taxon>Fungi</taxon>
        <taxon>Dikarya</taxon>
        <taxon>Ascomycota</taxon>
        <taxon>Pezizomycotina</taxon>
        <taxon>Eurotiomycetes</taxon>
        <taxon>Eurotiomycetidae</taxon>
        <taxon>Eurotiales</taxon>
        <taxon>Aspergillaceae</taxon>
        <taxon>Aspergillus</taxon>
        <taxon>Aspergillus subgen. Nidulantes</taxon>
    </lineage>
</organism>
<gene>
    <name evidence="1" type="ORF">BDW59DRAFT_163577</name>
</gene>
<protein>
    <submittedName>
        <fullName evidence="1">Purine and uridine phosphorylase</fullName>
    </submittedName>
</protein>
<evidence type="ECO:0000313" key="1">
    <source>
        <dbReference type="EMBL" id="KAL2822765.1"/>
    </source>
</evidence>
<accession>A0ABR4I500</accession>
<reference evidence="1 2" key="1">
    <citation type="submission" date="2024-07" db="EMBL/GenBank/DDBJ databases">
        <title>Section-level genome sequencing and comparative genomics of Aspergillus sections Usti and Cavernicolus.</title>
        <authorList>
            <consortium name="Lawrence Berkeley National Laboratory"/>
            <person name="Nybo J.L."/>
            <person name="Vesth T.C."/>
            <person name="Theobald S."/>
            <person name="Frisvad J.C."/>
            <person name="Larsen T.O."/>
            <person name="Kjaerboelling I."/>
            <person name="Rothschild-Mancinelli K."/>
            <person name="Lyhne E.K."/>
            <person name="Kogle M.E."/>
            <person name="Barry K."/>
            <person name="Clum A."/>
            <person name="Na H."/>
            <person name="Ledsgaard L."/>
            <person name="Lin J."/>
            <person name="Lipzen A."/>
            <person name="Kuo A."/>
            <person name="Riley R."/>
            <person name="Mondo S."/>
            <person name="LaButti K."/>
            <person name="Haridas S."/>
            <person name="Pangalinan J."/>
            <person name="Salamov A.A."/>
            <person name="Simmons B.A."/>
            <person name="Magnuson J.K."/>
            <person name="Chen J."/>
            <person name="Drula E."/>
            <person name="Henrissat B."/>
            <person name="Wiebenga A."/>
            <person name="Lubbers R.J."/>
            <person name="Gomes A.C."/>
            <person name="Makela M.R."/>
            <person name="Stajich J."/>
            <person name="Grigoriev I.V."/>
            <person name="Mortensen U.H."/>
            <person name="De vries R.P."/>
            <person name="Baker S.E."/>
            <person name="Andersen M.R."/>
        </authorList>
    </citation>
    <scope>NUCLEOTIDE SEQUENCE [LARGE SCALE GENOMIC DNA]</scope>
    <source>
        <strain evidence="1 2">CBS 600.67</strain>
    </source>
</reference>
<dbReference type="SUPFAM" id="SSF53167">
    <property type="entry name" value="Purine and uridine phosphorylases"/>
    <property type="match status" value="1"/>
</dbReference>
<dbReference type="InterPro" id="IPR053137">
    <property type="entry name" value="NLR-like"/>
</dbReference>
<dbReference type="PANTHER" id="PTHR46082">
    <property type="entry name" value="ATP/GTP-BINDING PROTEIN-RELATED"/>
    <property type="match status" value="1"/>
</dbReference>
<evidence type="ECO:0000313" key="2">
    <source>
        <dbReference type="Proteomes" id="UP001610335"/>
    </source>
</evidence>
<dbReference type="EMBL" id="JBFXLS010000056">
    <property type="protein sequence ID" value="KAL2822765.1"/>
    <property type="molecule type" value="Genomic_DNA"/>
</dbReference>
<dbReference type="PANTHER" id="PTHR46082:SF11">
    <property type="entry name" value="AAA+ ATPASE DOMAIN-CONTAINING PROTEIN-RELATED"/>
    <property type="match status" value="1"/>
</dbReference>
<keyword evidence="2" id="KW-1185">Reference proteome</keyword>
<sequence length="318" mass="35761">MSTSETPGPQYTVGWICALQEEYESACGMLDEEFEELDFQTNGDFNTYAFGRIGRHNVVIGCLSAGRYGDNVAARVTKDMKRSFPQLRFALLVVIGGGAPTRKNDIRLGDVVEGSTQQIVNGGTFQRTGQLNAPPETFLGVIPELQRRYNDPEKPDKIAEHIQRFNNRKEYQRPRSDRLYEPNYTHQGRTSCADCGARRYWKRPKRQSGRAVAVHYGTIASGSWVVKDAILRDKLAEDSDLNILCFEMEAAGLMNQLPCLVIRGICDYSDSHKNDIWHNYASLAAAAFARELLMILKPQRVHAIPTWEVALRGELGQS</sequence>
<dbReference type="Proteomes" id="UP001610335">
    <property type="component" value="Unassembled WGS sequence"/>
</dbReference>
<dbReference type="Gene3D" id="3.40.50.1580">
    <property type="entry name" value="Nucleoside phosphorylase domain"/>
    <property type="match status" value="1"/>
</dbReference>
<name>A0ABR4I500_9EURO</name>
<dbReference type="InterPro" id="IPR035994">
    <property type="entry name" value="Nucleoside_phosphorylase_sf"/>
</dbReference>